<reference evidence="2" key="1">
    <citation type="journal article" date="2011" name="PLoS Genet.">
        <title>Genomic analysis of the necrotrophic fungal pathogens Sclerotinia sclerotiorum and Botrytis cinerea.</title>
        <authorList>
            <person name="Amselem J."/>
            <person name="Cuomo C.A."/>
            <person name="van Kan J.A."/>
            <person name="Viaud M."/>
            <person name="Benito E.P."/>
            <person name="Couloux A."/>
            <person name="Coutinho P.M."/>
            <person name="de Vries R.P."/>
            <person name="Dyer P.S."/>
            <person name="Fillinger S."/>
            <person name="Fournier E."/>
            <person name="Gout L."/>
            <person name="Hahn M."/>
            <person name="Kohn L."/>
            <person name="Lapalu N."/>
            <person name="Plummer K.M."/>
            <person name="Pradier J.M."/>
            <person name="Quevillon E."/>
            <person name="Sharon A."/>
            <person name="Simon A."/>
            <person name="ten Have A."/>
            <person name="Tudzynski B."/>
            <person name="Tudzynski P."/>
            <person name="Wincker P."/>
            <person name="Andrew M."/>
            <person name="Anthouard V."/>
            <person name="Beever R.E."/>
            <person name="Beffa R."/>
            <person name="Benoit I."/>
            <person name="Bouzid O."/>
            <person name="Brault B."/>
            <person name="Chen Z."/>
            <person name="Choquer M."/>
            <person name="Collemare J."/>
            <person name="Cotton P."/>
            <person name="Danchin E.G."/>
            <person name="Da Silva C."/>
            <person name="Gautier A."/>
            <person name="Giraud C."/>
            <person name="Giraud T."/>
            <person name="Gonzalez C."/>
            <person name="Grossetete S."/>
            <person name="Guldener U."/>
            <person name="Henrissat B."/>
            <person name="Howlett B.J."/>
            <person name="Kodira C."/>
            <person name="Kretschmer M."/>
            <person name="Lappartient A."/>
            <person name="Leroch M."/>
            <person name="Levis C."/>
            <person name="Mauceli E."/>
            <person name="Neuveglise C."/>
            <person name="Oeser B."/>
            <person name="Pearson M."/>
            <person name="Poulain J."/>
            <person name="Poussereau N."/>
            <person name="Quesneville H."/>
            <person name="Rascle C."/>
            <person name="Schumacher J."/>
            <person name="Segurens B."/>
            <person name="Sexton A."/>
            <person name="Silva E."/>
            <person name="Sirven C."/>
            <person name="Soanes D.M."/>
            <person name="Talbot N.J."/>
            <person name="Templeton M."/>
            <person name="Yandava C."/>
            <person name="Yarden O."/>
            <person name="Zeng Q."/>
            <person name="Rollins J.A."/>
            <person name="Lebrun M.H."/>
            <person name="Dickman M."/>
        </authorList>
    </citation>
    <scope>NUCLEOTIDE SEQUENCE [LARGE SCALE GENOMIC DNA]</scope>
    <source>
        <strain evidence="2">ATCC 18683 / 1980 / Ss-1</strain>
    </source>
</reference>
<dbReference type="EMBL" id="CH476642">
    <property type="protein sequence ID" value="EDN98023.1"/>
    <property type="molecule type" value="Genomic_DNA"/>
</dbReference>
<accession>A7F5K2</accession>
<dbReference type="GeneID" id="5482316"/>
<proteinExistence type="predicted"/>
<sequence length="176" mass="20023">MPWTNVYSSILIPALRESTYDSVNRFLSLDQQYLSPNPTISALYAAEPSDYNRLERRIHPSNHFSRAYIQQEGDTVRDFFLQMAFPVSLAWDRDFFLEKSESGTPGPTDHKRLLIKVRVQFHAKVREGIKSEDCTVDVCCLLFAKCLYCEVRTLSASVAGLDTLNSYQSGEPCNLA</sequence>
<gene>
    <name evidence="1" type="ORF">SS1G_12880</name>
</gene>
<dbReference type="AlphaFoldDB" id="A7F5K2"/>
<protein>
    <submittedName>
        <fullName evidence="1">Uncharacterized protein</fullName>
    </submittedName>
</protein>
<evidence type="ECO:0000313" key="2">
    <source>
        <dbReference type="Proteomes" id="UP000001312"/>
    </source>
</evidence>
<keyword evidence="2" id="KW-1185">Reference proteome</keyword>
<dbReference type="RefSeq" id="XP_001586302.1">
    <property type="nucleotide sequence ID" value="XM_001586252.1"/>
</dbReference>
<name>A7F5K2_SCLS1</name>
<dbReference type="InParanoid" id="A7F5K2"/>
<evidence type="ECO:0000313" key="1">
    <source>
        <dbReference type="EMBL" id="EDN98023.1"/>
    </source>
</evidence>
<dbReference type="KEGG" id="ssl:SS1G_12880"/>
<organism evidence="1 2">
    <name type="scientific">Sclerotinia sclerotiorum (strain ATCC 18683 / 1980 / Ss-1)</name>
    <name type="common">White mold</name>
    <name type="synonym">Whetzelinia sclerotiorum</name>
    <dbReference type="NCBI Taxonomy" id="665079"/>
    <lineage>
        <taxon>Eukaryota</taxon>
        <taxon>Fungi</taxon>
        <taxon>Dikarya</taxon>
        <taxon>Ascomycota</taxon>
        <taxon>Pezizomycotina</taxon>
        <taxon>Leotiomycetes</taxon>
        <taxon>Helotiales</taxon>
        <taxon>Sclerotiniaceae</taxon>
        <taxon>Sclerotinia</taxon>
    </lineage>
</organism>
<dbReference type="Proteomes" id="UP000001312">
    <property type="component" value="Unassembled WGS sequence"/>
</dbReference>